<gene>
    <name evidence="10" type="ORF">Taro_036219</name>
</gene>
<dbReference type="PROSITE" id="PS51294">
    <property type="entry name" value="HTH_MYB"/>
    <property type="match status" value="3"/>
</dbReference>
<accession>A0A843W7U7</accession>
<dbReference type="InterPro" id="IPR017930">
    <property type="entry name" value="Myb_dom"/>
</dbReference>
<feature type="compositionally biased region" description="Polar residues" evidence="7">
    <location>
        <begin position="39"/>
        <end position="50"/>
    </location>
</feature>
<dbReference type="FunFam" id="1.10.10.60:FF:000324">
    <property type="entry name" value="Transcription factor MYB3R-2"/>
    <property type="match status" value="1"/>
</dbReference>
<feature type="domain" description="HTH myb-type" evidence="9">
    <location>
        <begin position="89"/>
        <end position="140"/>
    </location>
</feature>
<keyword evidence="6" id="KW-0539">Nucleus</keyword>
<evidence type="ECO:0000256" key="4">
    <source>
        <dbReference type="ARBA" id="ARBA00023125"/>
    </source>
</evidence>
<evidence type="ECO:0000259" key="9">
    <source>
        <dbReference type="PROSITE" id="PS51294"/>
    </source>
</evidence>
<feature type="domain" description="HTH myb-type" evidence="9">
    <location>
        <begin position="197"/>
        <end position="247"/>
    </location>
</feature>
<dbReference type="SMART" id="SM00717">
    <property type="entry name" value="SANT"/>
    <property type="match status" value="3"/>
</dbReference>
<keyword evidence="4" id="KW-0238">DNA-binding</keyword>
<organism evidence="10 11">
    <name type="scientific">Colocasia esculenta</name>
    <name type="common">Wild taro</name>
    <name type="synonym">Arum esculentum</name>
    <dbReference type="NCBI Taxonomy" id="4460"/>
    <lineage>
        <taxon>Eukaryota</taxon>
        <taxon>Viridiplantae</taxon>
        <taxon>Streptophyta</taxon>
        <taxon>Embryophyta</taxon>
        <taxon>Tracheophyta</taxon>
        <taxon>Spermatophyta</taxon>
        <taxon>Magnoliopsida</taxon>
        <taxon>Liliopsida</taxon>
        <taxon>Araceae</taxon>
        <taxon>Aroideae</taxon>
        <taxon>Colocasieae</taxon>
        <taxon>Colocasia</taxon>
    </lineage>
</organism>
<dbReference type="InterPro" id="IPR001005">
    <property type="entry name" value="SANT/Myb"/>
</dbReference>
<keyword evidence="11" id="KW-1185">Reference proteome</keyword>
<feature type="domain" description="Myb-like" evidence="8">
    <location>
        <begin position="89"/>
        <end position="140"/>
    </location>
</feature>
<evidence type="ECO:0000256" key="1">
    <source>
        <dbReference type="ARBA" id="ARBA00004123"/>
    </source>
</evidence>
<evidence type="ECO:0000256" key="2">
    <source>
        <dbReference type="ARBA" id="ARBA00022737"/>
    </source>
</evidence>
<dbReference type="FunFam" id="1.10.10.60:FF:000010">
    <property type="entry name" value="Transcriptional activator Myb isoform A"/>
    <property type="match status" value="1"/>
</dbReference>
<keyword evidence="5" id="KW-0804">Transcription</keyword>
<feature type="domain" description="Myb-like" evidence="8">
    <location>
        <begin position="193"/>
        <end position="243"/>
    </location>
</feature>
<feature type="region of interest" description="Disordered" evidence="7">
    <location>
        <begin position="1"/>
        <end position="50"/>
    </location>
</feature>
<feature type="compositionally biased region" description="Basic and acidic residues" evidence="7">
    <location>
        <begin position="1"/>
        <end position="17"/>
    </location>
</feature>
<dbReference type="PANTHER" id="PTHR45614:SF232">
    <property type="entry name" value="TRANSCRIPTION FACTOR MYB3R-2"/>
    <property type="match status" value="1"/>
</dbReference>
<name>A0A843W7U7_COLES</name>
<dbReference type="GO" id="GO:0005634">
    <property type="term" value="C:nucleus"/>
    <property type="evidence" value="ECO:0007669"/>
    <property type="project" value="UniProtKB-SubCell"/>
</dbReference>
<dbReference type="Pfam" id="PF00249">
    <property type="entry name" value="Myb_DNA-binding"/>
    <property type="match status" value="3"/>
</dbReference>
<feature type="domain" description="Myb-like" evidence="8">
    <location>
        <begin position="141"/>
        <end position="192"/>
    </location>
</feature>
<dbReference type="InterPro" id="IPR009057">
    <property type="entry name" value="Homeodomain-like_sf"/>
</dbReference>
<feature type="domain" description="HTH myb-type" evidence="9">
    <location>
        <begin position="141"/>
        <end position="196"/>
    </location>
</feature>
<dbReference type="OrthoDB" id="2143914at2759"/>
<dbReference type="PROSITE" id="PS50090">
    <property type="entry name" value="MYB_LIKE"/>
    <property type="match status" value="3"/>
</dbReference>
<dbReference type="Proteomes" id="UP000652761">
    <property type="component" value="Unassembled WGS sequence"/>
</dbReference>
<evidence type="ECO:0000313" key="10">
    <source>
        <dbReference type="EMBL" id="MQM03437.1"/>
    </source>
</evidence>
<dbReference type="EMBL" id="NMUH01003034">
    <property type="protein sequence ID" value="MQM03437.1"/>
    <property type="molecule type" value="Genomic_DNA"/>
</dbReference>
<proteinExistence type="predicted"/>
<comment type="caution">
    <text evidence="10">The sequence shown here is derived from an EMBL/GenBank/DDBJ whole genome shotgun (WGS) entry which is preliminary data.</text>
</comment>
<dbReference type="CDD" id="cd00167">
    <property type="entry name" value="SANT"/>
    <property type="match status" value="3"/>
</dbReference>
<keyword evidence="3" id="KW-0805">Transcription regulation</keyword>
<dbReference type="GO" id="GO:0000978">
    <property type="term" value="F:RNA polymerase II cis-regulatory region sequence-specific DNA binding"/>
    <property type="evidence" value="ECO:0007669"/>
    <property type="project" value="TreeGrafter"/>
</dbReference>
<evidence type="ECO:0000259" key="8">
    <source>
        <dbReference type="PROSITE" id="PS50090"/>
    </source>
</evidence>
<evidence type="ECO:0000256" key="7">
    <source>
        <dbReference type="SAM" id="MobiDB-lite"/>
    </source>
</evidence>
<comment type="subcellular location">
    <subcellularLocation>
        <location evidence="1">Nucleus</location>
    </subcellularLocation>
</comment>
<keyword evidence="2" id="KW-0677">Repeat</keyword>
<dbReference type="Gene3D" id="1.10.10.60">
    <property type="entry name" value="Homeodomain-like"/>
    <property type="match status" value="3"/>
</dbReference>
<evidence type="ECO:0000256" key="6">
    <source>
        <dbReference type="ARBA" id="ARBA00023242"/>
    </source>
</evidence>
<dbReference type="PANTHER" id="PTHR45614">
    <property type="entry name" value="MYB PROTEIN-RELATED"/>
    <property type="match status" value="1"/>
</dbReference>
<evidence type="ECO:0000256" key="3">
    <source>
        <dbReference type="ARBA" id="ARBA00023015"/>
    </source>
</evidence>
<dbReference type="GO" id="GO:0000981">
    <property type="term" value="F:DNA-binding transcription factor activity, RNA polymerase II-specific"/>
    <property type="evidence" value="ECO:0007669"/>
    <property type="project" value="TreeGrafter"/>
</dbReference>
<dbReference type="AlphaFoldDB" id="A0A843W7U7"/>
<evidence type="ECO:0000256" key="5">
    <source>
        <dbReference type="ARBA" id="ARBA00023163"/>
    </source>
</evidence>
<reference evidence="10" key="1">
    <citation type="submission" date="2017-07" db="EMBL/GenBank/DDBJ databases">
        <title>Taro Niue Genome Assembly and Annotation.</title>
        <authorList>
            <person name="Atibalentja N."/>
            <person name="Keating K."/>
            <person name="Fields C.J."/>
        </authorList>
    </citation>
    <scope>NUCLEOTIDE SEQUENCE</scope>
    <source>
        <strain evidence="10">Niue_2</strain>
        <tissue evidence="10">Leaf</tissue>
    </source>
</reference>
<dbReference type="FunFam" id="1.10.10.60:FF:000016">
    <property type="entry name" value="Transcriptional activator Myb isoform A"/>
    <property type="match status" value="1"/>
</dbReference>
<evidence type="ECO:0000313" key="11">
    <source>
        <dbReference type="Proteomes" id="UP000652761"/>
    </source>
</evidence>
<dbReference type="SUPFAM" id="SSF46689">
    <property type="entry name" value="Homeodomain-like"/>
    <property type="match status" value="2"/>
</dbReference>
<dbReference type="InterPro" id="IPR050560">
    <property type="entry name" value="MYB_TF"/>
</dbReference>
<sequence length="763" mass="84884">MVAKRRPEEPEKREEVAVRTTTDGCDVKTVGGTPADATSPVSDGSCQTTDTKPAPVPGSLCFAPFLFSIRFLSAKFCLKEFARRTRGPTRRSTKGGWTAEEDEALARTVKEFGGKNWKRIAEFFQGRSDVQCFHRWQKVLNPELVKGPWSKEEDEQMIELVNKHGPRKWSRIARRMPGRMGKQCRERWHNHLNPTIKKGAWTTDEEVTLIKAHRIYGNKWAEISKLLPGRTDNSIKNHWNCSVKKKLDLYLSSRILVEEPGIVGVDLNFDDSVGAKVPKGSVTPTASMATDQECSAIVLKNSEFNGSARMSKDDNNCRETTERHVTLESPRSLEVGVHGSARQLVTGFHDQECSETVLKNLEVNGSARMSKEDSNCRETAERHVTLESSRSLEVGVSGSARRPATGFLDQECSATVFNSPEVNGSARMSKEDANCRETAERHVTLESSGSLEVGVHGSVRQLATGFHDAILNARMMLSPEAVVKFPSVDGNLRRFNEVSDGSGTVEAPVTVDSSWCSKVVAHGSAKPLSTECQRDPYLIKMDSTILTPDNNANHSDAQDLRNTMTGFWCENNPHHRRISDVLVPFIPLQPKLYAPIVDGSCLQMKSQGPVKKELLASPERFGRHAQLKETLLVTDMSDNFDHCSMSAPRENMHMDLDEVANSKQAQCAPIFVDTGSLGRLCYKPLQLSDLREYLEDEKFLEFFDSLFASNSVSAPSNLLLGTTFNVKSPESILRNAAKSFRNIPSILKKQHRHLGISHAEKSQ</sequence>
<protein>
    <submittedName>
        <fullName evidence="10">Uncharacterized protein</fullName>
    </submittedName>
</protein>